<dbReference type="STRING" id="644358.A0A0C4DJZ1"/>
<reference evidence="2" key="3">
    <citation type="submission" date="2011-03" db="EMBL/GenBank/DDBJ databases">
        <title>Annotation of Magnaporthe poae ATCC 64411.</title>
        <authorList>
            <person name="Ma L.-J."/>
            <person name="Dead R."/>
            <person name="Young S.K."/>
            <person name="Zeng Q."/>
            <person name="Gargeya S."/>
            <person name="Fitzgerald M."/>
            <person name="Haas B."/>
            <person name="Abouelleil A."/>
            <person name="Alvarado L."/>
            <person name="Arachchi H.M."/>
            <person name="Berlin A."/>
            <person name="Brown A."/>
            <person name="Chapman S.B."/>
            <person name="Chen Z."/>
            <person name="Dunbar C."/>
            <person name="Freedman E."/>
            <person name="Gearin G."/>
            <person name="Gellesch M."/>
            <person name="Goldberg J."/>
            <person name="Griggs A."/>
            <person name="Gujja S."/>
            <person name="Heiman D."/>
            <person name="Howarth C."/>
            <person name="Larson L."/>
            <person name="Lui A."/>
            <person name="MacDonald P.J.P."/>
            <person name="Mehta T."/>
            <person name="Montmayeur A."/>
            <person name="Murphy C."/>
            <person name="Neiman D."/>
            <person name="Pearson M."/>
            <person name="Priest M."/>
            <person name="Roberts A."/>
            <person name="Saif S."/>
            <person name="Shea T."/>
            <person name="Shenoy N."/>
            <person name="Sisk P."/>
            <person name="Stolte C."/>
            <person name="Sykes S."/>
            <person name="Yandava C."/>
            <person name="Wortman J."/>
            <person name="Nusbaum C."/>
            <person name="Birren B."/>
        </authorList>
    </citation>
    <scope>NUCLEOTIDE SEQUENCE</scope>
    <source>
        <strain evidence="2">ATCC 64411</strain>
    </source>
</reference>
<reference evidence="2" key="2">
    <citation type="submission" date="2010-05" db="EMBL/GenBank/DDBJ databases">
        <title>The Genome Sequence of Magnaporthe poae strain ATCC 64411.</title>
        <authorList>
            <consortium name="The Broad Institute Genome Sequencing Platform"/>
            <consortium name="Broad Institute Genome Sequencing Center for Infectious Disease"/>
            <person name="Ma L.-J."/>
            <person name="Dead R."/>
            <person name="Young S."/>
            <person name="Zeng Q."/>
            <person name="Koehrsen M."/>
            <person name="Alvarado L."/>
            <person name="Berlin A."/>
            <person name="Chapman S.B."/>
            <person name="Chen Z."/>
            <person name="Freedman E."/>
            <person name="Gellesch M."/>
            <person name="Goldberg J."/>
            <person name="Griggs A."/>
            <person name="Gujja S."/>
            <person name="Heilman E.R."/>
            <person name="Heiman D."/>
            <person name="Hepburn T."/>
            <person name="Howarth C."/>
            <person name="Jen D."/>
            <person name="Larson L."/>
            <person name="Mehta T."/>
            <person name="Neiman D."/>
            <person name="Pearson M."/>
            <person name="Roberts A."/>
            <person name="Saif S."/>
            <person name="Shea T."/>
            <person name="Shenoy N."/>
            <person name="Sisk P."/>
            <person name="Stolte C."/>
            <person name="Sykes S."/>
            <person name="Walk T."/>
            <person name="White J."/>
            <person name="Yandava C."/>
            <person name="Haas B."/>
            <person name="Nusbaum C."/>
            <person name="Birren B."/>
        </authorList>
    </citation>
    <scope>NUCLEOTIDE SEQUENCE</scope>
    <source>
        <strain evidence="2">ATCC 64411</strain>
    </source>
</reference>
<reference evidence="4" key="1">
    <citation type="submission" date="2010-05" db="EMBL/GenBank/DDBJ databases">
        <title>The genome sequence of Magnaporthe poae strain ATCC 64411.</title>
        <authorList>
            <person name="Ma L.-J."/>
            <person name="Dead R."/>
            <person name="Young S."/>
            <person name="Zeng Q."/>
            <person name="Koehrsen M."/>
            <person name="Alvarado L."/>
            <person name="Berlin A."/>
            <person name="Chapman S.B."/>
            <person name="Chen Z."/>
            <person name="Freedman E."/>
            <person name="Gellesch M."/>
            <person name="Goldberg J."/>
            <person name="Griggs A."/>
            <person name="Gujja S."/>
            <person name="Heilman E.R."/>
            <person name="Heiman D."/>
            <person name="Hepburn T."/>
            <person name="Howarth C."/>
            <person name="Jen D."/>
            <person name="Larson L."/>
            <person name="Mehta T."/>
            <person name="Neiman D."/>
            <person name="Pearson M."/>
            <person name="Roberts A."/>
            <person name="Saif S."/>
            <person name="Shea T."/>
            <person name="Shenoy N."/>
            <person name="Sisk P."/>
            <person name="Stolte C."/>
            <person name="Sykes S."/>
            <person name="Walk T."/>
            <person name="White J."/>
            <person name="Yandava C."/>
            <person name="Haas B."/>
            <person name="Nusbaum C."/>
            <person name="Birren B."/>
        </authorList>
    </citation>
    <scope>NUCLEOTIDE SEQUENCE [LARGE SCALE GENOMIC DNA]</scope>
    <source>
        <strain evidence="4">ATCC 64411 / 73-15</strain>
    </source>
</reference>
<dbReference type="eggNOG" id="ENOG502RVWI">
    <property type="taxonomic scope" value="Eukaryota"/>
</dbReference>
<feature type="region of interest" description="Disordered" evidence="1">
    <location>
        <begin position="1"/>
        <end position="69"/>
    </location>
</feature>
<accession>A0A0C4DJZ1</accession>
<dbReference type="PANTHER" id="PTHR33112:SF16">
    <property type="entry name" value="HETEROKARYON INCOMPATIBILITY DOMAIN-CONTAINING PROTEIN"/>
    <property type="match status" value="1"/>
</dbReference>
<protein>
    <recommendedName>
        <fullName evidence="5">Heterokaryon incompatibility domain-containing protein</fullName>
    </recommendedName>
</protein>
<dbReference type="EMBL" id="ADBL01000011">
    <property type="status" value="NOT_ANNOTATED_CDS"/>
    <property type="molecule type" value="Genomic_DNA"/>
</dbReference>
<evidence type="ECO:0000313" key="3">
    <source>
        <dbReference type="EnsemblFungi" id="MAPG_00051T0"/>
    </source>
</evidence>
<feature type="compositionally biased region" description="Basic and acidic residues" evidence="1">
    <location>
        <begin position="33"/>
        <end position="61"/>
    </location>
</feature>
<dbReference type="EMBL" id="GL876966">
    <property type="protein sequence ID" value="KLU80955.1"/>
    <property type="molecule type" value="Genomic_DNA"/>
</dbReference>
<sequence>MASEISPSMCPPPAADAGGALVPDTTSPPAAKHNRDSLSDKELERLTLTLKGERPKSEKASGRRTKAASHWYNRSKWEPSTQTDHDDSFFIALPEVLPEDDAGYLCEMCRHIDFAALLDNNDDTDTQASPRKPLRISISKGLEQVMYAEDNKCCFCRLLREKIVGDGILDGVSEDDIRLGSFYLNLLDDGPDYARRLEVELETGQRAPHVFTVHRIEEDPQRQKPLSGRIVRQDLANMEYLREWLHLCEETHDDPAQGGEGGLDMTSLRLIDTEELRVRQVDMPARYACLSYVWGKGNQVQYTHATRPRLEAKLGLRDDVPPDLPRTIKDAIKMVFSCAHTAAAAMFEESVPSRDPAFRHPAVEDQAEGDLMMRVWRDRSLGRYANKGISMGRDTGDLMFISEELDLENFSIAEQLDKLGPRFEITVDPTPVSFMSLSLSPDIVVVGHDKKPAMTTPWDLYRLAVDDYTKRQLSWDADAVDAFTGVEHIIRRGTNTTFWHGLPSFAFEDALLWQPDDGFLERRRDPKTGAPLFPSWSWAGWRGHVSYRGRGWKNSVVWKPVSVVKWLTRADPEWMVERFKSRAERTEAEVERYRQALAAAGPERLARELDMDNIQPPGLWGQDGWELVREQARNQHLYVNEAHYPGLSFTYPTTLPGQPIEPRQDEEGKLFLLSHAVPVVACDMKPPAPFKPKIEDTFLQIGINDEHRSANYRPPWQRIIYHQGYRAGFLKLDVPCLTSPSPLDAGDDGYEYHLAVIARGSVPKIPPPPTGWDLYWDAEPRRLQWELFGDEWFARRDASELPVQPDETVEPAGTPENENGDPHWDQARFGVQACFDVYDVLLLRTRKEDEVSERVGVGKVNFFAFRAAKPVPRPFRLA</sequence>
<feature type="region of interest" description="Disordered" evidence="1">
    <location>
        <begin position="799"/>
        <end position="821"/>
    </location>
</feature>
<evidence type="ECO:0000313" key="4">
    <source>
        <dbReference type="Proteomes" id="UP000011715"/>
    </source>
</evidence>
<dbReference type="Proteomes" id="UP000011715">
    <property type="component" value="Unassembled WGS sequence"/>
</dbReference>
<dbReference type="PANTHER" id="PTHR33112">
    <property type="entry name" value="DOMAIN PROTEIN, PUTATIVE-RELATED"/>
    <property type="match status" value="1"/>
</dbReference>
<dbReference type="OMA" id="WAVEHNE"/>
<proteinExistence type="predicted"/>
<evidence type="ECO:0000256" key="1">
    <source>
        <dbReference type="SAM" id="MobiDB-lite"/>
    </source>
</evidence>
<organism evidence="3 4">
    <name type="scientific">Magnaporthiopsis poae (strain ATCC 64411 / 73-15)</name>
    <name type="common">Kentucky bluegrass fungus</name>
    <name type="synonym">Magnaporthe poae</name>
    <dbReference type="NCBI Taxonomy" id="644358"/>
    <lineage>
        <taxon>Eukaryota</taxon>
        <taxon>Fungi</taxon>
        <taxon>Dikarya</taxon>
        <taxon>Ascomycota</taxon>
        <taxon>Pezizomycotina</taxon>
        <taxon>Sordariomycetes</taxon>
        <taxon>Sordariomycetidae</taxon>
        <taxon>Magnaporthales</taxon>
        <taxon>Magnaporthaceae</taxon>
        <taxon>Magnaporthiopsis</taxon>
    </lineage>
</organism>
<dbReference type="EMBL" id="ADBL01000012">
    <property type="status" value="NOT_ANNOTATED_CDS"/>
    <property type="molecule type" value="Genomic_DNA"/>
</dbReference>
<gene>
    <name evidence="2" type="ORF">MAPG_00051</name>
</gene>
<dbReference type="EnsemblFungi" id="MAPG_00051T0">
    <property type="protein sequence ID" value="MAPG_00051T0"/>
    <property type="gene ID" value="MAPG_00051"/>
</dbReference>
<name>A0A0C4DJZ1_MAGP6</name>
<dbReference type="VEuPathDB" id="FungiDB:MAPG_00051"/>
<evidence type="ECO:0000313" key="2">
    <source>
        <dbReference type="EMBL" id="KLU80955.1"/>
    </source>
</evidence>
<dbReference type="OrthoDB" id="2958217at2759"/>
<keyword evidence="4" id="KW-1185">Reference proteome</keyword>
<evidence type="ECO:0008006" key="5">
    <source>
        <dbReference type="Google" id="ProtNLM"/>
    </source>
</evidence>
<reference evidence="3" key="4">
    <citation type="journal article" date="2015" name="G3 (Bethesda)">
        <title>Genome sequences of three phytopathogenic species of the Magnaporthaceae family of fungi.</title>
        <authorList>
            <person name="Okagaki L.H."/>
            <person name="Nunes C.C."/>
            <person name="Sailsbery J."/>
            <person name="Clay B."/>
            <person name="Brown D."/>
            <person name="John T."/>
            <person name="Oh Y."/>
            <person name="Young N."/>
            <person name="Fitzgerald M."/>
            <person name="Haas B.J."/>
            <person name="Zeng Q."/>
            <person name="Young S."/>
            <person name="Adiconis X."/>
            <person name="Fan L."/>
            <person name="Levin J.Z."/>
            <person name="Mitchell T.K."/>
            <person name="Okubara P.A."/>
            <person name="Farman M.L."/>
            <person name="Kohn L.M."/>
            <person name="Birren B."/>
            <person name="Ma L.-J."/>
            <person name="Dean R.A."/>
        </authorList>
    </citation>
    <scope>NUCLEOTIDE SEQUENCE</scope>
    <source>
        <strain evidence="3">ATCC 64411 / 73-15</strain>
    </source>
</reference>
<dbReference type="AlphaFoldDB" id="A0A0C4DJZ1"/>
<reference evidence="3" key="5">
    <citation type="submission" date="2015-06" db="UniProtKB">
        <authorList>
            <consortium name="EnsemblFungi"/>
        </authorList>
    </citation>
    <scope>IDENTIFICATION</scope>
    <source>
        <strain evidence="3">ATCC 64411</strain>
    </source>
</reference>